<dbReference type="InterPro" id="IPR001584">
    <property type="entry name" value="Integrase_cat-core"/>
</dbReference>
<dbReference type="GO" id="GO:0003887">
    <property type="term" value="F:DNA-directed DNA polymerase activity"/>
    <property type="evidence" value="ECO:0007669"/>
    <property type="project" value="UniProtKB-KW"/>
</dbReference>
<keyword evidence="5" id="KW-0645">Protease</keyword>
<dbReference type="GeneID" id="43583820"/>
<comment type="function">
    <text evidence="19">Integrase (IN) targets the VLP to the nucleus, where a subparticle preintegration complex (PIC) containing at least integrase and the newly synthesized dsDNA copy of the retrotransposon must transit the nuclear membrane. Once in the nucleus, integrase performs the integration of the dsDNA into the host genome.</text>
</comment>
<accession>A0A5E8C312</accession>
<evidence type="ECO:0000313" key="23">
    <source>
        <dbReference type="Proteomes" id="UP000398389"/>
    </source>
</evidence>
<keyword evidence="8" id="KW-0378">Hydrolase</keyword>
<evidence type="ECO:0000256" key="1">
    <source>
        <dbReference type="ARBA" id="ARBA00000077"/>
    </source>
</evidence>
<evidence type="ECO:0000256" key="11">
    <source>
        <dbReference type="ARBA" id="ARBA00022908"/>
    </source>
</evidence>
<keyword evidence="13" id="KW-0808">Transferase</keyword>
<comment type="function">
    <text evidence="18">Reverse transcriptase/ribonuclease H (RT) is a multifunctional enzyme that catalyzes the conversion of the retro-elements RNA genome into dsDNA within the VLP. The enzyme displays a DNA polymerase activity that can copy either DNA or RNA templates, and a ribonuclease H (RNase H) activity that cleaves the RNA strand of RNA-DNA heteroduplexes during plus-strand synthesis and hydrolyzes RNA primers. The conversion leads to a linear dsDNA copy of the retrotransposon that includes long terminal repeats (LTRs) at both ends.</text>
</comment>
<dbReference type="InterPro" id="IPR041588">
    <property type="entry name" value="Integrase_H2C2"/>
</dbReference>
<dbReference type="Pfam" id="PF00078">
    <property type="entry name" value="RVT_1"/>
    <property type="match status" value="1"/>
</dbReference>
<keyword evidence="4" id="KW-0963">Cytoplasm</keyword>
<dbReference type="InterPro" id="IPR012337">
    <property type="entry name" value="RNaseH-like_sf"/>
</dbReference>
<dbReference type="CDD" id="cd09274">
    <property type="entry name" value="RNase_HI_RT_Ty3"/>
    <property type="match status" value="1"/>
</dbReference>
<dbReference type="GO" id="GO:0004190">
    <property type="term" value="F:aspartic-type endopeptidase activity"/>
    <property type="evidence" value="ECO:0007669"/>
    <property type="project" value="UniProtKB-KW"/>
</dbReference>
<dbReference type="Gene3D" id="1.10.340.70">
    <property type="match status" value="1"/>
</dbReference>
<evidence type="ECO:0000256" key="12">
    <source>
        <dbReference type="ARBA" id="ARBA00022918"/>
    </source>
</evidence>
<evidence type="ECO:0000256" key="13">
    <source>
        <dbReference type="ARBA" id="ARBA00022932"/>
    </source>
</evidence>
<dbReference type="GO" id="GO:0005737">
    <property type="term" value="C:cytoplasm"/>
    <property type="evidence" value="ECO:0007669"/>
    <property type="project" value="UniProtKB-SubCell"/>
</dbReference>
<organism evidence="22 23">
    <name type="scientific">Magnusiomyces paraingens</name>
    <dbReference type="NCBI Taxonomy" id="2606893"/>
    <lineage>
        <taxon>Eukaryota</taxon>
        <taxon>Fungi</taxon>
        <taxon>Dikarya</taxon>
        <taxon>Ascomycota</taxon>
        <taxon>Saccharomycotina</taxon>
        <taxon>Dipodascomycetes</taxon>
        <taxon>Dipodascales</taxon>
        <taxon>Dipodascaceae</taxon>
        <taxon>Magnusiomyces</taxon>
    </lineage>
</organism>
<dbReference type="SUPFAM" id="SSF56672">
    <property type="entry name" value="DNA/RNA polymerases"/>
    <property type="match status" value="1"/>
</dbReference>
<dbReference type="InterPro" id="IPR050951">
    <property type="entry name" value="Retrovirus_Pol_polyprotein"/>
</dbReference>
<keyword evidence="23" id="KW-1185">Reference proteome</keyword>
<evidence type="ECO:0000256" key="2">
    <source>
        <dbReference type="ARBA" id="ARBA00004123"/>
    </source>
</evidence>
<dbReference type="GO" id="GO:0015074">
    <property type="term" value="P:DNA integration"/>
    <property type="evidence" value="ECO:0007669"/>
    <property type="project" value="UniProtKB-KW"/>
</dbReference>
<evidence type="ECO:0000256" key="3">
    <source>
        <dbReference type="ARBA" id="ARBA00004496"/>
    </source>
</evidence>
<dbReference type="GO" id="GO:0046872">
    <property type="term" value="F:metal ion binding"/>
    <property type="evidence" value="ECO:0007669"/>
    <property type="project" value="UniProtKB-KW"/>
</dbReference>
<dbReference type="Pfam" id="PF17921">
    <property type="entry name" value="Integrase_H2C2"/>
    <property type="match status" value="1"/>
</dbReference>
<dbReference type="RefSeq" id="XP_031855611.1">
    <property type="nucleotide sequence ID" value="XM_031999720.1"/>
</dbReference>
<dbReference type="PANTHER" id="PTHR37984:SF5">
    <property type="entry name" value="PROTEIN NYNRIN-LIKE"/>
    <property type="match status" value="1"/>
</dbReference>
<dbReference type="EMBL" id="CABVLU010000004">
    <property type="protein sequence ID" value="VVT56361.1"/>
    <property type="molecule type" value="Genomic_DNA"/>
</dbReference>
<feature type="domain" description="Reverse transcriptase" evidence="20">
    <location>
        <begin position="1"/>
        <end position="195"/>
    </location>
</feature>
<keyword evidence="11" id="KW-0229">DNA integration</keyword>
<dbReference type="AlphaFoldDB" id="A0A5E8C312"/>
<proteinExistence type="predicted"/>
<dbReference type="CDD" id="cd01647">
    <property type="entry name" value="RT_LTR"/>
    <property type="match status" value="1"/>
</dbReference>
<evidence type="ECO:0000256" key="16">
    <source>
        <dbReference type="ARBA" id="ARBA00023242"/>
    </source>
</evidence>
<gene>
    <name evidence="22" type="ORF">SAPINGB_P005005</name>
</gene>
<dbReference type="InterPro" id="IPR043128">
    <property type="entry name" value="Rev_trsase/Diguanyl_cyclase"/>
</dbReference>
<evidence type="ECO:0000256" key="15">
    <source>
        <dbReference type="ARBA" id="ARBA00023172"/>
    </source>
</evidence>
<comment type="catalytic activity">
    <reaction evidence="1">
        <text>Endonucleolytic cleavage to 5'-phosphomonoester.</text>
        <dbReference type="EC" id="3.1.26.4"/>
    </reaction>
</comment>
<dbReference type="Pfam" id="PF24626">
    <property type="entry name" value="SH3_Tf2-1"/>
    <property type="match status" value="1"/>
</dbReference>
<dbReference type="Pfam" id="PF17919">
    <property type="entry name" value="RT_RNaseH_2"/>
    <property type="match status" value="1"/>
</dbReference>
<sequence length="932" mass="108802">MVSDNTFESESSAHYNSSLKANQLDLDITAHLEKIDNFPSTSATDTKNETFLVNGRNITFSLPVIMEILTNKPVGNFFSKIGLSSNFYQVPFRKTDKDKPFFVQDKGFFEWDHIPFILDTSPTSFQGYIRGLLHSMIGVCCYVYMDDIIIFSPSGEQNKKDVRSVLSVLRDNNLNVNLERCDFFREEIEFLGFKLTSSGITFEESTVNNTTNWPRPRNVREVKTFVDFANHFSKLIKNYRSRIEPLQNIIDKGYIWTLDCDEAFALVKNIFDLDPFLQHFSLLNETLVEIGTSFSGMGAVLSQKHKDDNKFYPVAFFSKKFDKKERNYSTYNRELLAIVETLGHWSHYLTCLPFTILSDHAALLNFTTFKIETFRSNQWYHELLNYEFDIKNRPGNNNVTEAALSMIHIYDEDSQQQIDDKTTVLQPFQVSQQEFTDTRLYSMSVNSEFSFANIPVIDSSPLLELTPDLIQAIINSQKKHTKEGTKWNEFMIFNERIYIPEKDTDLINKLLNFYHSKVYLHTGRNKLYLSLRSTFYIENLRYLAVEHTKTCHLCQTRKFREKVSVGGDLYKPILPSPFVHVNIDYITMTGEYKTGLTICCLFSRYIHCIPYTVGEGFKKIHEHLDEFFRHQIGVYPKKITFSNNNKAFHNVDLIYWCLQHNIKLYFLNLYHPQLNSQVERSKALLIEEIFFYLQEHNLPEEQWHTHLPQVLEVLNTFKNFVAKYSSKEIVNCPLDRQDSMWPDVLHNIYEFLGISSDKNSDQIKHFARGDWVTVDTYVSDWISGRFKGAGVLNPPKRIGPFRVIYKINDQLYLLQLPPTWMQFGRHINSIFNITHLNRYFLKTGITPPPAPIALVDNEYAVHVVRILKRTFKDDFVLEIAKGNHLTVKFLHESCKELLEAFESIQAKRFSGEKFRVETPKMWTARFNGSSSF</sequence>
<reference evidence="22 23" key="1">
    <citation type="submission" date="2019-09" db="EMBL/GenBank/DDBJ databases">
        <authorList>
            <person name="Brejova B."/>
        </authorList>
    </citation>
    <scope>NUCLEOTIDE SEQUENCE [LARGE SCALE GENOMIC DNA]</scope>
</reference>
<dbReference type="GO" id="GO:0003723">
    <property type="term" value="F:RNA binding"/>
    <property type="evidence" value="ECO:0007669"/>
    <property type="project" value="UniProtKB-KW"/>
</dbReference>
<keyword evidence="6" id="KW-0479">Metal-binding</keyword>
<dbReference type="PROSITE" id="PS50994">
    <property type="entry name" value="INTEGRASE"/>
    <property type="match status" value="1"/>
</dbReference>
<evidence type="ECO:0000256" key="14">
    <source>
        <dbReference type="ARBA" id="ARBA00023125"/>
    </source>
</evidence>
<dbReference type="Proteomes" id="UP000398389">
    <property type="component" value="Unassembled WGS sequence"/>
</dbReference>
<keyword evidence="16" id="KW-0539">Nucleus</keyword>
<evidence type="ECO:0000256" key="9">
    <source>
        <dbReference type="ARBA" id="ARBA00022842"/>
    </source>
</evidence>
<evidence type="ECO:0000256" key="18">
    <source>
        <dbReference type="ARBA" id="ARBA00025590"/>
    </source>
</evidence>
<keyword evidence="15" id="KW-0233">DNA recombination</keyword>
<evidence type="ECO:0000256" key="17">
    <source>
        <dbReference type="ARBA" id="ARBA00023268"/>
    </source>
</evidence>
<keyword evidence="10" id="KW-0694">RNA-binding</keyword>
<evidence type="ECO:0000256" key="7">
    <source>
        <dbReference type="ARBA" id="ARBA00022750"/>
    </source>
</evidence>
<evidence type="ECO:0000256" key="19">
    <source>
        <dbReference type="ARBA" id="ARBA00025615"/>
    </source>
</evidence>
<evidence type="ECO:0000313" key="22">
    <source>
        <dbReference type="EMBL" id="VVT56361.1"/>
    </source>
</evidence>
<protein>
    <submittedName>
        <fullName evidence="22">Uncharacterized protein</fullName>
    </submittedName>
</protein>
<evidence type="ECO:0000256" key="6">
    <source>
        <dbReference type="ARBA" id="ARBA00022723"/>
    </source>
</evidence>
<dbReference type="Gene3D" id="3.10.10.10">
    <property type="entry name" value="HIV Type 1 Reverse Transcriptase, subunit A, domain 1"/>
    <property type="match status" value="1"/>
</dbReference>
<dbReference type="InterPro" id="IPR043502">
    <property type="entry name" value="DNA/RNA_pol_sf"/>
</dbReference>
<dbReference type="Gene3D" id="3.30.70.270">
    <property type="match status" value="2"/>
</dbReference>
<keyword evidence="12" id="KW-0695">RNA-directed DNA polymerase</keyword>
<evidence type="ECO:0000256" key="5">
    <source>
        <dbReference type="ARBA" id="ARBA00022670"/>
    </source>
</evidence>
<dbReference type="GO" id="GO:0005634">
    <property type="term" value="C:nucleus"/>
    <property type="evidence" value="ECO:0007669"/>
    <property type="project" value="UniProtKB-SubCell"/>
</dbReference>
<dbReference type="SUPFAM" id="SSF53098">
    <property type="entry name" value="Ribonuclease H-like"/>
    <property type="match status" value="1"/>
</dbReference>
<name>A0A5E8C312_9ASCO</name>
<dbReference type="GO" id="GO:0006508">
    <property type="term" value="P:proteolysis"/>
    <property type="evidence" value="ECO:0007669"/>
    <property type="project" value="UniProtKB-KW"/>
</dbReference>
<dbReference type="GO" id="GO:0006310">
    <property type="term" value="P:DNA recombination"/>
    <property type="evidence" value="ECO:0007669"/>
    <property type="project" value="UniProtKB-KW"/>
</dbReference>
<keyword evidence="13" id="KW-0548">Nucleotidyltransferase</keyword>
<keyword evidence="9" id="KW-0460">Magnesium</keyword>
<dbReference type="InterPro" id="IPR036397">
    <property type="entry name" value="RNaseH_sf"/>
</dbReference>
<dbReference type="OrthoDB" id="4022548at2759"/>
<dbReference type="GO" id="GO:0003964">
    <property type="term" value="F:RNA-directed DNA polymerase activity"/>
    <property type="evidence" value="ECO:0007669"/>
    <property type="project" value="UniProtKB-KW"/>
</dbReference>
<feature type="domain" description="Integrase catalytic" evidence="21">
    <location>
        <begin position="573"/>
        <end position="741"/>
    </location>
</feature>
<dbReference type="PANTHER" id="PTHR37984">
    <property type="entry name" value="PROTEIN CBG26694"/>
    <property type="match status" value="1"/>
</dbReference>
<evidence type="ECO:0000256" key="8">
    <source>
        <dbReference type="ARBA" id="ARBA00022801"/>
    </source>
</evidence>
<dbReference type="Gene3D" id="3.10.20.370">
    <property type="match status" value="1"/>
</dbReference>
<dbReference type="GO" id="GO:0003677">
    <property type="term" value="F:DNA binding"/>
    <property type="evidence" value="ECO:0007669"/>
    <property type="project" value="UniProtKB-KW"/>
</dbReference>
<dbReference type="InterPro" id="IPR041577">
    <property type="entry name" value="RT_RNaseH_2"/>
</dbReference>
<dbReference type="GO" id="GO:0004523">
    <property type="term" value="F:RNA-DNA hybrid ribonuclease activity"/>
    <property type="evidence" value="ECO:0007669"/>
    <property type="project" value="UniProtKB-EC"/>
</dbReference>
<evidence type="ECO:0000259" key="21">
    <source>
        <dbReference type="PROSITE" id="PS50994"/>
    </source>
</evidence>
<keyword evidence="13" id="KW-0239">DNA-directed DNA polymerase</keyword>
<keyword evidence="17" id="KW-0511">Multifunctional enzyme</keyword>
<dbReference type="PROSITE" id="PS50878">
    <property type="entry name" value="RT_POL"/>
    <property type="match status" value="1"/>
</dbReference>
<dbReference type="InterPro" id="IPR000477">
    <property type="entry name" value="RT_dom"/>
</dbReference>
<evidence type="ECO:0000259" key="20">
    <source>
        <dbReference type="PROSITE" id="PS50878"/>
    </source>
</evidence>
<evidence type="ECO:0000256" key="10">
    <source>
        <dbReference type="ARBA" id="ARBA00022884"/>
    </source>
</evidence>
<comment type="subcellular location">
    <subcellularLocation>
        <location evidence="3">Cytoplasm</location>
    </subcellularLocation>
    <subcellularLocation>
        <location evidence="2">Nucleus</location>
    </subcellularLocation>
</comment>
<keyword evidence="14" id="KW-0238">DNA-binding</keyword>
<evidence type="ECO:0000256" key="4">
    <source>
        <dbReference type="ARBA" id="ARBA00022490"/>
    </source>
</evidence>
<keyword evidence="7" id="KW-0064">Aspartyl protease</keyword>
<dbReference type="Gene3D" id="3.30.420.10">
    <property type="entry name" value="Ribonuclease H-like superfamily/Ribonuclease H"/>
    <property type="match status" value="1"/>
</dbReference>
<dbReference type="InterPro" id="IPR056924">
    <property type="entry name" value="SH3_Tf2-1"/>
</dbReference>